<feature type="domain" description="Adenosine deaminase" evidence="7">
    <location>
        <begin position="11"/>
        <end position="332"/>
    </location>
</feature>
<gene>
    <name evidence="8" type="ORF">SAMN02745941_03179</name>
</gene>
<dbReference type="GO" id="GO:0046103">
    <property type="term" value="P:inosine biosynthetic process"/>
    <property type="evidence" value="ECO:0007669"/>
    <property type="project" value="TreeGrafter"/>
</dbReference>
<dbReference type="EMBL" id="FQXU01000009">
    <property type="protein sequence ID" value="SHI25526.1"/>
    <property type="molecule type" value="Genomic_DNA"/>
</dbReference>
<evidence type="ECO:0000256" key="1">
    <source>
        <dbReference type="ARBA" id="ARBA00001947"/>
    </source>
</evidence>
<organism evidence="8 9">
    <name type="scientific">Clostridium intestinale DSM 6191</name>
    <dbReference type="NCBI Taxonomy" id="1121320"/>
    <lineage>
        <taxon>Bacteria</taxon>
        <taxon>Bacillati</taxon>
        <taxon>Bacillota</taxon>
        <taxon>Clostridia</taxon>
        <taxon>Eubacteriales</taxon>
        <taxon>Clostridiaceae</taxon>
        <taxon>Clostridium</taxon>
    </lineage>
</organism>
<evidence type="ECO:0000313" key="9">
    <source>
        <dbReference type="Proteomes" id="UP000184241"/>
    </source>
</evidence>
<dbReference type="RefSeq" id="WP_073020991.1">
    <property type="nucleotide sequence ID" value="NZ_FQXU01000009.1"/>
</dbReference>
<dbReference type="GO" id="GO:0046872">
    <property type="term" value="F:metal ion binding"/>
    <property type="evidence" value="ECO:0007669"/>
    <property type="project" value="UniProtKB-KW"/>
</dbReference>
<dbReference type="InterPro" id="IPR001365">
    <property type="entry name" value="A_deaminase_dom"/>
</dbReference>
<evidence type="ECO:0000313" key="8">
    <source>
        <dbReference type="EMBL" id="SHI25526.1"/>
    </source>
</evidence>
<dbReference type="GO" id="GO:0005829">
    <property type="term" value="C:cytosol"/>
    <property type="evidence" value="ECO:0007669"/>
    <property type="project" value="TreeGrafter"/>
</dbReference>
<dbReference type="CDD" id="cd01320">
    <property type="entry name" value="ADA"/>
    <property type="match status" value="1"/>
</dbReference>
<keyword evidence="4" id="KW-0479">Metal-binding</keyword>
<proteinExistence type="inferred from homology"/>
<dbReference type="NCBIfam" id="TIGR01430">
    <property type="entry name" value="aden_deam"/>
    <property type="match status" value="1"/>
</dbReference>
<dbReference type="GO" id="GO:0004000">
    <property type="term" value="F:adenosine deaminase activity"/>
    <property type="evidence" value="ECO:0007669"/>
    <property type="project" value="UniProtKB-ARBA"/>
</dbReference>
<accession>A0A1M5ZN44</accession>
<dbReference type="GO" id="GO:0006154">
    <property type="term" value="P:adenosine catabolic process"/>
    <property type="evidence" value="ECO:0007669"/>
    <property type="project" value="TreeGrafter"/>
</dbReference>
<dbReference type="InterPro" id="IPR032466">
    <property type="entry name" value="Metal_Hydrolase"/>
</dbReference>
<dbReference type="SUPFAM" id="SSF51556">
    <property type="entry name" value="Metallo-dependent hydrolases"/>
    <property type="match status" value="1"/>
</dbReference>
<keyword evidence="5" id="KW-0378">Hydrolase</keyword>
<dbReference type="Pfam" id="PF00962">
    <property type="entry name" value="A_deaminase"/>
    <property type="match status" value="1"/>
</dbReference>
<evidence type="ECO:0000256" key="3">
    <source>
        <dbReference type="ARBA" id="ARBA00012784"/>
    </source>
</evidence>
<keyword evidence="6" id="KW-0862">Zinc</keyword>
<evidence type="ECO:0000256" key="4">
    <source>
        <dbReference type="ARBA" id="ARBA00022723"/>
    </source>
</evidence>
<evidence type="ECO:0000259" key="7">
    <source>
        <dbReference type="Pfam" id="PF00962"/>
    </source>
</evidence>
<dbReference type="GO" id="GO:0043103">
    <property type="term" value="P:hypoxanthine salvage"/>
    <property type="evidence" value="ECO:0007669"/>
    <property type="project" value="TreeGrafter"/>
</dbReference>
<evidence type="ECO:0000256" key="5">
    <source>
        <dbReference type="ARBA" id="ARBA00022801"/>
    </source>
</evidence>
<protein>
    <recommendedName>
        <fullName evidence="3">adenosine deaminase</fullName>
        <ecNumber evidence="3">3.5.4.4</ecNumber>
    </recommendedName>
</protein>
<evidence type="ECO:0000256" key="6">
    <source>
        <dbReference type="ARBA" id="ARBA00022833"/>
    </source>
</evidence>
<name>A0A1M5ZN44_9CLOT</name>
<dbReference type="Proteomes" id="UP000184241">
    <property type="component" value="Unassembled WGS sequence"/>
</dbReference>
<evidence type="ECO:0000256" key="2">
    <source>
        <dbReference type="ARBA" id="ARBA00006676"/>
    </source>
</evidence>
<comment type="cofactor">
    <cofactor evidence="1">
        <name>Zn(2+)</name>
        <dbReference type="ChEBI" id="CHEBI:29105"/>
    </cofactor>
</comment>
<dbReference type="AlphaFoldDB" id="A0A1M5ZN44"/>
<dbReference type="Gene3D" id="3.20.20.140">
    <property type="entry name" value="Metal-dependent hydrolases"/>
    <property type="match status" value="1"/>
</dbReference>
<dbReference type="InterPro" id="IPR006330">
    <property type="entry name" value="Ado/ade_deaminase"/>
</dbReference>
<reference evidence="8 9" key="1">
    <citation type="submission" date="2016-11" db="EMBL/GenBank/DDBJ databases">
        <authorList>
            <person name="Jaros S."/>
            <person name="Januszkiewicz K."/>
            <person name="Wedrychowicz H."/>
        </authorList>
    </citation>
    <scope>NUCLEOTIDE SEQUENCE [LARGE SCALE GENOMIC DNA]</scope>
    <source>
        <strain evidence="8 9">DSM 6191</strain>
    </source>
</reference>
<dbReference type="EC" id="3.5.4.4" evidence="3"/>
<sequence>MNIREKIKQLPKVELHLHLDGSVREETVWELLNKQGKNTNYKSFEEFSKILSVDGKCESLKEYLKAFDYPIMVMQNKENLKRISRELIEDLSKEGVVYGEIRFAPILHTSKGLTIEEVIEAAIDGIKEGEKLYGVKSNLILCAMRGFPLEDNINVIRKGAIYLNKGVVSADLAGNEHDFPPEESKEVFDLAKSLGYHITIHAGETGREENIIKSIDITHAERIGHGMYAYKNPKIYDVLKEKNITLEMCPTSNLNTSAVDRLEDHPIRKYFDEGIKVTVNTDNMTVSRITLEEELYNLNEKLGFSYEEIVELMKNAIEASFCDDETKKWIKNKF</sequence>
<comment type="similarity">
    <text evidence="2">Belongs to the metallo-dependent hydrolases superfamily. Adenosine and AMP deaminases family.</text>
</comment>
<dbReference type="PANTHER" id="PTHR11409:SF43">
    <property type="entry name" value="ADENOSINE DEAMINASE"/>
    <property type="match status" value="1"/>
</dbReference>
<dbReference type="PANTHER" id="PTHR11409">
    <property type="entry name" value="ADENOSINE DEAMINASE"/>
    <property type="match status" value="1"/>
</dbReference>